<dbReference type="AlphaFoldDB" id="A0A8I1GFA1"/>
<evidence type="ECO:0000256" key="1">
    <source>
        <dbReference type="SAM" id="MobiDB-lite"/>
    </source>
</evidence>
<comment type="caution">
    <text evidence="2">The sequence shown here is derived from an EMBL/GenBank/DDBJ whole genome shotgun (WGS) entry which is preliminary data.</text>
</comment>
<proteinExistence type="predicted"/>
<dbReference type="EMBL" id="JAEMUK010000020">
    <property type="protein sequence ID" value="MBJ7543934.1"/>
    <property type="molecule type" value="Genomic_DNA"/>
</dbReference>
<accession>A0A8I1GFA1</accession>
<evidence type="ECO:0000313" key="2">
    <source>
        <dbReference type="EMBL" id="MBJ7543934.1"/>
    </source>
</evidence>
<organism evidence="2 3">
    <name type="scientific">Rhodomicrobium udaipurense</name>
    <dbReference type="NCBI Taxonomy" id="1202716"/>
    <lineage>
        <taxon>Bacteria</taxon>
        <taxon>Pseudomonadati</taxon>
        <taxon>Pseudomonadota</taxon>
        <taxon>Alphaproteobacteria</taxon>
        <taxon>Hyphomicrobiales</taxon>
        <taxon>Hyphomicrobiaceae</taxon>
        <taxon>Rhodomicrobium</taxon>
    </lineage>
</organism>
<feature type="region of interest" description="Disordered" evidence="1">
    <location>
        <begin position="76"/>
        <end position="102"/>
    </location>
</feature>
<evidence type="ECO:0008006" key="4">
    <source>
        <dbReference type="Google" id="ProtNLM"/>
    </source>
</evidence>
<dbReference type="RefSeq" id="WP_155955289.1">
    <property type="nucleotide sequence ID" value="NZ_JAEMUK010000020.1"/>
</dbReference>
<reference evidence="2 3" key="1">
    <citation type="submission" date="2020-12" db="EMBL/GenBank/DDBJ databases">
        <title>Revised draft genomes of Rhodomicrobium vannielii ATCC 17100 and Rhodomicrobium udaipurense JA643.</title>
        <authorList>
            <person name="Conners E.M."/>
            <person name="Davenport E.J."/>
            <person name="Bose A."/>
        </authorList>
    </citation>
    <scope>NUCLEOTIDE SEQUENCE [LARGE SCALE GENOMIC DNA]</scope>
    <source>
        <strain evidence="2 3">JA643</strain>
    </source>
</reference>
<evidence type="ECO:0000313" key="3">
    <source>
        <dbReference type="Proteomes" id="UP000623250"/>
    </source>
</evidence>
<dbReference type="Proteomes" id="UP000623250">
    <property type="component" value="Unassembled WGS sequence"/>
</dbReference>
<keyword evidence="3" id="KW-1185">Reference proteome</keyword>
<sequence>MATITKRQGRYSVQVRWTGFPSLNKTFSQRKDAETWARQKELEIERGDLPVDHRSRLKGLTLAALIKVYLEKVTARKKGKSPEGYSSQPSNAIRLPLSRLQK</sequence>
<protein>
    <recommendedName>
        <fullName evidence="4">Integrase</fullName>
    </recommendedName>
</protein>
<name>A0A8I1GFA1_9HYPH</name>
<gene>
    <name evidence="2" type="ORF">JDN41_10205</name>
</gene>